<keyword evidence="1" id="KW-0472">Membrane</keyword>
<protein>
    <submittedName>
        <fullName evidence="2">Uncharacterized protein</fullName>
    </submittedName>
</protein>
<feature type="transmembrane region" description="Helical" evidence="1">
    <location>
        <begin position="83"/>
        <end position="102"/>
    </location>
</feature>
<feature type="transmembrane region" description="Helical" evidence="1">
    <location>
        <begin position="55"/>
        <end position="76"/>
    </location>
</feature>
<keyword evidence="1" id="KW-1133">Transmembrane helix</keyword>
<dbReference type="InParanoid" id="B4CUV0"/>
<accession>B4CUV0</accession>
<dbReference type="RefSeq" id="WP_006977790.1">
    <property type="nucleotide sequence ID" value="NZ_ABVL01000001.1"/>
</dbReference>
<organism evidence="2 3">
    <name type="scientific">Chthoniobacter flavus Ellin428</name>
    <dbReference type="NCBI Taxonomy" id="497964"/>
    <lineage>
        <taxon>Bacteria</taxon>
        <taxon>Pseudomonadati</taxon>
        <taxon>Verrucomicrobiota</taxon>
        <taxon>Spartobacteria</taxon>
        <taxon>Chthoniobacterales</taxon>
        <taxon>Chthoniobacteraceae</taxon>
        <taxon>Chthoniobacter</taxon>
    </lineage>
</organism>
<dbReference type="STRING" id="497964.CfE428DRAFT_0463"/>
<comment type="caution">
    <text evidence="2">The sequence shown here is derived from an EMBL/GenBank/DDBJ whole genome shotgun (WGS) entry which is preliminary data.</text>
</comment>
<gene>
    <name evidence="2" type="ORF">CfE428DRAFT_0463</name>
</gene>
<proteinExistence type="predicted"/>
<sequence length="128" mass="14319">MRCPYCQTELPDHATECTHCDWVRDSTIEELRGENWLAAMLSFVPGLGHLYKGHLVSGILLLCVGGPAFLLFVMLLAPKTFGLSLLLPALFVAATAFHAFHLPDVRVHPGPREHALRTLAHWGKRMHR</sequence>
<reference evidence="2 3" key="1">
    <citation type="journal article" date="2011" name="J. Bacteriol.">
        <title>Genome sequence of Chthoniobacter flavus Ellin428, an aerobic heterotrophic soil bacterium.</title>
        <authorList>
            <person name="Kant R."/>
            <person name="van Passel M.W."/>
            <person name="Palva A."/>
            <person name="Lucas S."/>
            <person name="Lapidus A."/>
            <person name="Glavina Del Rio T."/>
            <person name="Dalin E."/>
            <person name="Tice H."/>
            <person name="Bruce D."/>
            <person name="Goodwin L."/>
            <person name="Pitluck S."/>
            <person name="Larimer F.W."/>
            <person name="Land M.L."/>
            <person name="Hauser L."/>
            <person name="Sangwan P."/>
            <person name="de Vos W.M."/>
            <person name="Janssen P.H."/>
            <person name="Smidt H."/>
        </authorList>
    </citation>
    <scope>NUCLEOTIDE SEQUENCE [LARGE SCALE GENOMIC DNA]</scope>
    <source>
        <strain evidence="2 3">Ellin428</strain>
    </source>
</reference>
<dbReference type="EMBL" id="ABVL01000001">
    <property type="protein sequence ID" value="EDY22338.1"/>
    <property type="molecule type" value="Genomic_DNA"/>
</dbReference>
<keyword evidence="3" id="KW-1185">Reference proteome</keyword>
<name>B4CUV0_9BACT</name>
<evidence type="ECO:0000256" key="1">
    <source>
        <dbReference type="SAM" id="Phobius"/>
    </source>
</evidence>
<keyword evidence="1" id="KW-0812">Transmembrane</keyword>
<dbReference type="Proteomes" id="UP000005824">
    <property type="component" value="Unassembled WGS sequence"/>
</dbReference>
<evidence type="ECO:0000313" key="3">
    <source>
        <dbReference type="Proteomes" id="UP000005824"/>
    </source>
</evidence>
<dbReference type="AlphaFoldDB" id="B4CUV0"/>
<evidence type="ECO:0000313" key="2">
    <source>
        <dbReference type="EMBL" id="EDY22338.1"/>
    </source>
</evidence>